<feature type="region of interest" description="Disordered" evidence="1">
    <location>
        <begin position="2020"/>
        <end position="2039"/>
    </location>
</feature>
<evidence type="ECO:0000313" key="3">
    <source>
        <dbReference type="EMBL" id="CUI15465.1"/>
    </source>
</evidence>
<protein>
    <submittedName>
        <fullName evidence="3">Transmembrane protein, putative</fullName>
    </submittedName>
</protein>
<feature type="region of interest" description="Disordered" evidence="1">
    <location>
        <begin position="710"/>
        <end position="734"/>
    </location>
</feature>
<feature type="transmembrane region" description="Helical" evidence="2">
    <location>
        <begin position="200"/>
        <end position="223"/>
    </location>
</feature>
<evidence type="ECO:0000313" key="4">
    <source>
        <dbReference type="Proteomes" id="UP000051952"/>
    </source>
</evidence>
<feature type="transmembrane region" description="Helical" evidence="2">
    <location>
        <begin position="457"/>
        <end position="478"/>
    </location>
</feature>
<feature type="compositionally biased region" description="Low complexity" evidence="1">
    <location>
        <begin position="2072"/>
        <end position="2092"/>
    </location>
</feature>
<feature type="region of interest" description="Disordered" evidence="1">
    <location>
        <begin position="1088"/>
        <end position="1119"/>
    </location>
</feature>
<feature type="transmembrane region" description="Helical" evidence="2">
    <location>
        <begin position="1485"/>
        <end position="1505"/>
    </location>
</feature>
<dbReference type="Proteomes" id="UP000051952">
    <property type="component" value="Unassembled WGS sequence"/>
</dbReference>
<feature type="compositionally biased region" description="Low complexity" evidence="1">
    <location>
        <begin position="1967"/>
        <end position="1982"/>
    </location>
</feature>
<feature type="region of interest" description="Disordered" evidence="1">
    <location>
        <begin position="2231"/>
        <end position="2250"/>
    </location>
</feature>
<dbReference type="VEuPathDB" id="TriTrypDB:BSAL_43660"/>
<feature type="transmembrane region" description="Helical" evidence="2">
    <location>
        <begin position="1573"/>
        <end position="1594"/>
    </location>
</feature>
<feature type="compositionally biased region" description="Polar residues" evidence="1">
    <location>
        <begin position="2027"/>
        <end position="2039"/>
    </location>
</feature>
<organism evidence="3 4">
    <name type="scientific">Bodo saltans</name>
    <name type="common">Flagellated protozoan</name>
    <dbReference type="NCBI Taxonomy" id="75058"/>
    <lineage>
        <taxon>Eukaryota</taxon>
        <taxon>Discoba</taxon>
        <taxon>Euglenozoa</taxon>
        <taxon>Kinetoplastea</taxon>
        <taxon>Metakinetoplastina</taxon>
        <taxon>Eubodonida</taxon>
        <taxon>Bodonidae</taxon>
        <taxon>Bodo</taxon>
    </lineage>
</organism>
<keyword evidence="2 3" id="KW-0812">Transmembrane</keyword>
<feature type="compositionally biased region" description="Polar residues" evidence="1">
    <location>
        <begin position="1983"/>
        <end position="1994"/>
    </location>
</feature>
<feature type="region of interest" description="Disordered" evidence="1">
    <location>
        <begin position="1198"/>
        <end position="1231"/>
    </location>
</feature>
<feature type="region of interest" description="Disordered" evidence="1">
    <location>
        <begin position="1131"/>
        <end position="1161"/>
    </location>
</feature>
<feature type="compositionally biased region" description="Basic and acidic residues" evidence="1">
    <location>
        <begin position="909"/>
        <end position="922"/>
    </location>
</feature>
<feature type="compositionally biased region" description="Polar residues" evidence="1">
    <location>
        <begin position="962"/>
        <end position="983"/>
    </location>
</feature>
<keyword evidence="2" id="KW-1133">Transmembrane helix</keyword>
<feature type="region of interest" description="Disordered" evidence="1">
    <location>
        <begin position="2262"/>
        <end position="2297"/>
    </location>
</feature>
<feature type="compositionally biased region" description="Basic and acidic residues" evidence="1">
    <location>
        <begin position="66"/>
        <end position="77"/>
    </location>
</feature>
<feature type="compositionally biased region" description="Polar residues" evidence="1">
    <location>
        <begin position="923"/>
        <end position="937"/>
    </location>
</feature>
<name>A0A0S4KLU3_BODSA</name>
<feature type="region of interest" description="Disordered" evidence="1">
    <location>
        <begin position="2050"/>
        <end position="2094"/>
    </location>
</feature>
<feature type="compositionally biased region" description="Low complexity" evidence="1">
    <location>
        <begin position="49"/>
        <end position="61"/>
    </location>
</feature>
<feature type="compositionally biased region" description="Polar residues" evidence="1">
    <location>
        <begin position="1107"/>
        <end position="1118"/>
    </location>
</feature>
<feature type="region of interest" description="Disordered" evidence="1">
    <location>
        <begin position="1250"/>
        <end position="1280"/>
    </location>
</feature>
<evidence type="ECO:0000256" key="1">
    <source>
        <dbReference type="SAM" id="MobiDB-lite"/>
    </source>
</evidence>
<sequence>MQVGHQAVPSAPGIGGEVFVIDNTGGIAFITNPNNAGGANRQTNRNPPSQQQASTTTTTDADGGEEMIHSRTSHDGDAGDVSDLYEGEFRDDHHHGHRRGGGEASAFFGRALRGADGLLLSSSNIRRRAWQIGDVDERDEPSSVNYYYLNATVWTFLTTKLADMFASLCAARNAIFVFWGLCYDDPYLEMQFQIYYFQSYRIASIVFCVCACVFCFAGTSFWLGTISNFFIVWDYVAVCSWGACAAMIYYLHKKHQRILSSMSDLAGIINNANNSAGHSTHEMDGNLAGHRVANDAEALSAPPSANRSKETSINTAAMQRTSTGKMSAASSGGGGHHAAATTTLATSVFHLSTRSRNHSLFLCSVVAGRGLPSSLSPFSDRIAKLEQALVRNTVLHERYLLAANLIAVLFFIGLNAAQGDCDYVSIERRVLDCKNAINIEGLMMIAHGLFVAQPRLLIAWPVLPIWAGSVIAALRIAIPNIVDTYFVTMVFLLIFELSAAFGTVWIREKRRRADFENFIKRQDRAAEVNIVRQQTQRMLTVQLPTEVTRMLMVGHQLWKSNKRNGVFSLQRSSRHSALPLFPWLVAKVGVVSMFEVCGIGASCSMEWSSHRGPIYIAETMRRVFEALDGVRELFDAGLDDGDALDLEQRATARGGGGGTDSSSRVIRSNGVSTGMAAAEFHIKHRRVSKFHCVGDSYVVVRSVAAAPSTLPPRSFKATSADSSQHDEDEDAVDESTAAAALFRVTSSRVQPSPHRRAAPSAFRAKLSASLSRRGGSNELAQPSPLMSVFLLDDPLLLSYSLHSAVIANEVLQQYVSSMTVIDHNNAIGEAIDAPANGKTIQHLPEEYCVAAPPPIYVRCGIGYGQVHGVFCGGGSKNVSLSGPAYEDAKRTFHLGRRCYSTTATDQLFKGERKNDSADDHQRSIGSHQLQETSYNNSRSDHEQRNKQRGGAVDLVYTALPRYNNSSTDELSRNNNTINQTSITDADADARHRSGSTARNKLTVTKNDDQISSALPLYPQHSSAAEVRVSERWLHAALALSAAAPRSIVAAPNPRGNDPVWNVLHDLLAAKGEVADECDDDIRRLLHAKRPEPSHGDFLSASTSTSAPHTPQPLTTTSGAALLGHSRKGDWSYDAEGGVSPNVQGLGLSPHQAEVDASGAQQQQPVRSFLALCCPGLLRRSASQPPGGGDREGVLYEAEGHSSSTDHSTDDERGGSGGGGAVTPPAYQSSGDDVIRSHVHDWLNRRNIVTHRKSHQQTSTSRTRVPGTPMMNPTSPIYTHGSLRTREDSTASAATLANRSAYAMSSLNDHEIVEVTEKDAAPLSTALLSWCSYRWFSDPRTEAAYRSYSSHSATKAEVIWTSCASMISLVCLFSTMTYSKAHRRCPSCTISTRYRCTIESHNNRRLCHIYANLACCRVSSHSTEQATLTPRRRCRRRIVNSHDSSNNNKTQQHHLQHQQRSTFDLAVWRVLDAPIAVLEDMTLRTILYLFLVFLSILCYGGIVFLVPQEGNIVGNSQLIWLIVLLNWSLNRPLWVRFIVSSTFDYMVAVAFFLRTYSRTNMSFTSQLTAMYMELTLPLYSAIVRVALNTSMRMAFATALETQQLQDVLERDQKKLEGIVEMVATDGIASRFIEHSRREHNGGDGRRKHRRHHAGELIGVTDSGAAAGAASRRHFHREFLGYHYEQPQEQQTAGGAGDSPAVPAAALASGLLPMSMGGGGGSLAPYQMLSPLYLGAELQRQVAAAERQRSNAGTANPLVAPPQLLVATTAIPTTTVLNSPPTESTTTVSVFEDHGGTFQPVVAPPPSAPIAVQSAQSAVAATPRPQTRRGALPEVPSAVHSRAPRQLPSVKTKQVKGPSAAPLSSLFSLVTSEMTTFTTISSHLNNHTSQFIKVNNDQLHHNVTAPPTALPAAAYEDPDAAHPLRSTVWSTSVWDVPVAIIRLYPTTAAPTTHTDDGGGGAMSLRGIDTAAGSSNGSRAANTSGTKGTTAENNSSLREGGNSHDTQPTVVVAAPAATQFHRIQQRAHQDNNSSVANDLTNNNSNTTYEVILRGESRSRNLQKDRAVSPTTTITQQHPGGPQQHRPQQPQHQQQQVESFTTAAHRIIGEVAANWPHPPYMKLEVYKATRYELRVCVASVPGPRGPSDRKDADEERCFELLKFSAVVSRRLDDHHNLGILNSHSSKQPRKNLSATVMGSSTSNAVAALGGMIMGGSLSATDTPQTAEGILSWPTAAEQQQQQQPSLDERTPPTAVIGDVDVGAAAATTTSSTNVHSKKKEGGGAPSRVDADDDNPIRTQSPPYRIMMHVGPLVGAVIGRGSVSYDYYGHTATEACAVLDGADGLGAAVPRVLMSTRYANLCRLIALCDETLWRRQVDWLLSIKSEDKEHYRCVYLDGVAIPALPPQPPPQPKPQRQSSSSEGQEQKQIPSATTKTHNDATRGVIGHTPRRVGVIPSVLNVEEDVKLFGPGAVVGGTAGAGSQALSGDNHLLYMLGLNQEKMLQEAAKKSPGGEQHNNTKSPFQHQLSMLSSNGSVDSLSGGRDVVAEIFLAFAECSVVFSNNSTRWKVGGQRAPVDVVHATFV</sequence>
<evidence type="ECO:0000256" key="2">
    <source>
        <dbReference type="SAM" id="Phobius"/>
    </source>
</evidence>
<feature type="region of interest" description="Disordered" evidence="1">
    <location>
        <begin position="32"/>
        <end position="84"/>
    </location>
</feature>
<accession>A0A0S4KLU3</accession>
<feature type="transmembrane region" description="Helical" evidence="2">
    <location>
        <begin position="229"/>
        <end position="251"/>
    </location>
</feature>
<dbReference type="EMBL" id="CYKH01002166">
    <property type="protein sequence ID" value="CUI15465.1"/>
    <property type="molecule type" value="Genomic_DNA"/>
</dbReference>
<feature type="region of interest" description="Disordered" evidence="1">
    <location>
        <begin position="1946"/>
        <end position="2004"/>
    </location>
</feature>
<gene>
    <name evidence="3" type="ORF">BSAL_43660</name>
</gene>
<proteinExistence type="predicted"/>
<feature type="compositionally biased region" description="Basic and acidic residues" evidence="1">
    <location>
        <begin position="2050"/>
        <end position="2063"/>
    </location>
</feature>
<keyword evidence="2" id="KW-0472">Membrane</keyword>
<feature type="compositionally biased region" description="Pro residues" evidence="1">
    <location>
        <begin position="2399"/>
        <end position="2408"/>
    </location>
</feature>
<reference evidence="4" key="1">
    <citation type="submission" date="2015-09" db="EMBL/GenBank/DDBJ databases">
        <authorList>
            <consortium name="Pathogen Informatics"/>
        </authorList>
    </citation>
    <scope>NUCLEOTIDE SEQUENCE [LARGE SCALE GENOMIC DNA]</scope>
    <source>
        <strain evidence="4">Lake Konstanz</strain>
    </source>
</reference>
<keyword evidence="4" id="KW-1185">Reference proteome</keyword>
<feature type="region of interest" description="Disordered" evidence="1">
    <location>
        <begin position="1813"/>
        <end position="1855"/>
    </location>
</feature>
<feature type="transmembrane region" description="Helical" evidence="2">
    <location>
        <begin position="484"/>
        <end position="506"/>
    </location>
</feature>
<feature type="compositionally biased region" description="Low complexity" evidence="1">
    <location>
        <begin position="2409"/>
        <end position="2423"/>
    </location>
</feature>
<feature type="transmembrane region" description="Helical" evidence="2">
    <location>
        <begin position="399"/>
        <end position="416"/>
    </location>
</feature>
<feature type="transmembrane region" description="Helical" evidence="2">
    <location>
        <begin position="1532"/>
        <end position="1552"/>
    </location>
</feature>
<feature type="compositionally biased region" description="Polar residues" evidence="1">
    <location>
        <begin position="32"/>
        <end position="48"/>
    </location>
</feature>
<feature type="region of interest" description="Disordered" evidence="1">
    <location>
        <begin position="909"/>
        <end position="999"/>
    </location>
</feature>
<feature type="region of interest" description="Disordered" evidence="1">
    <location>
        <begin position="2399"/>
        <end position="2441"/>
    </location>
</feature>